<keyword evidence="5" id="KW-1185">Reference proteome</keyword>
<dbReference type="InterPro" id="IPR001138">
    <property type="entry name" value="Zn2Cys6_DnaBD"/>
</dbReference>
<proteinExistence type="predicted"/>
<organism evidence="4 5">
    <name type="scientific">Imshaugia aleurites</name>
    <dbReference type="NCBI Taxonomy" id="172621"/>
    <lineage>
        <taxon>Eukaryota</taxon>
        <taxon>Fungi</taxon>
        <taxon>Dikarya</taxon>
        <taxon>Ascomycota</taxon>
        <taxon>Pezizomycotina</taxon>
        <taxon>Lecanoromycetes</taxon>
        <taxon>OSLEUM clade</taxon>
        <taxon>Lecanoromycetidae</taxon>
        <taxon>Lecanorales</taxon>
        <taxon>Lecanorineae</taxon>
        <taxon>Parmeliaceae</taxon>
        <taxon>Imshaugia</taxon>
    </lineage>
</organism>
<accession>A0A8H3F0G8</accession>
<feature type="region of interest" description="Disordered" evidence="2">
    <location>
        <begin position="374"/>
        <end position="453"/>
    </location>
</feature>
<feature type="compositionally biased region" description="Pro residues" evidence="2">
    <location>
        <begin position="124"/>
        <end position="133"/>
    </location>
</feature>
<dbReference type="InterPro" id="IPR036864">
    <property type="entry name" value="Zn2-C6_fun-type_DNA-bd_sf"/>
</dbReference>
<evidence type="ECO:0000313" key="5">
    <source>
        <dbReference type="Proteomes" id="UP000664534"/>
    </source>
</evidence>
<dbReference type="GO" id="GO:0000981">
    <property type="term" value="F:DNA-binding transcription factor activity, RNA polymerase II-specific"/>
    <property type="evidence" value="ECO:0007669"/>
    <property type="project" value="InterPro"/>
</dbReference>
<evidence type="ECO:0000256" key="2">
    <source>
        <dbReference type="SAM" id="MobiDB-lite"/>
    </source>
</evidence>
<dbReference type="CDD" id="cd00067">
    <property type="entry name" value="GAL4"/>
    <property type="match status" value="1"/>
</dbReference>
<feature type="region of interest" description="Disordered" evidence="2">
    <location>
        <begin position="1"/>
        <end position="282"/>
    </location>
</feature>
<protein>
    <recommendedName>
        <fullName evidence="3">Zn(2)-C6 fungal-type domain-containing protein</fullName>
    </recommendedName>
</protein>
<keyword evidence="1" id="KW-0539">Nucleus</keyword>
<dbReference type="PROSITE" id="PS00463">
    <property type="entry name" value="ZN2_CY6_FUNGAL_1"/>
    <property type="match status" value="1"/>
</dbReference>
<comment type="caution">
    <text evidence="4">The sequence shown here is derived from an EMBL/GenBank/DDBJ whole genome shotgun (WGS) entry which is preliminary data.</text>
</comment>
<dbReference type="SMART" id="SM00066">
    <property type="entry name" value="GAL4"/>
    <property type="match status" value="1"/>
</dbReference>
<evidence type="ECO:0000256" key="1">
    <source>
        <dbReference type="ARBA" id="ARBA00023242"/>
    </source>
</evidence>
<feature type="compositionally biased region" description="Basic and acidic residues" evidence="2">
    <location>
        <begin position="65"/>
        <end position="74"/>
    </location>
</feature>
<evidence type="ECO:0000259" key="3">
    <source>
        <dbReference type="PROSITE" id="PS50048"/>
    </source>
</evidence>
<dbReference type="EMBL" id="CAJPDT010000014">
    <property type="protein sequence ID" value="CAF9915273.1"/>
    <property type="molecule type" value="Genomic_DNA"/>
</dbReference>
<reference evidence="4" key="1">
    <citation type="submission" date="2021-03" db="EMBL/GenBank/DDBJ databases">
        <authorList>
            <person name="Tagirdzhanova G."/>
        </authorList>
    </citation>
    <scope>NUCLEOTIDE SEQUENCE</scope>
</reference>
<dbReference type="GO" id="GO:0008270">
    <property type="term" value="F:zinc ion binding"/>
    <property type="evidence" value="ECO:0007669"/>
    <property type="project" value="InterPro"/>
</dbReference>
<dbReference type="SUPFAM" id="SSF57701">
    <property type="entry name" value="Zn2/Cys6 DNA-binding domain"/>
    <property type="match status" value="1"/>
</dbReference>
<dbReference type="Gene3D" id="4.10.240.10">
    <property type="entry name" value="Zn(2)-C6 fungal-type DNA-binding domain"/>
    <property type="match status" value="1"/>
</dbReference>
<feature type="domain" description="Zn(2)-C6 fungal-type" evidence="3">
    <location>
        <begin position="318"/>
        <end position="348"/>
    </location>
</feature>
<dbReference type="Proteomes" id="UP000664534">
    <property type="component" value="Unassembled WGS sequence"/>
</dbReference>
<evidence type="ECO:0000313" key="4">
    <source>
        <dbReference type="EMBL" id="CAF9915273.1"/>
    </source>
</evidence>
<dbReference type="AlphaFoldDB" id="A0A8H3F0G8"/>
<dbReference type="PROSITE" id="PS50048">
    <property type="entry name" value="ZN2_CY6_FUNGAL_2"/>
    <property type="match status" value="1"/>
</dbReference>
<sequence>MSRTYVGPFGRILPIPDGKEPEQQELPLDETRTNITGYQLPPPERLQFGSDSEPRRYSTISQSRRPPEIVHTERPGPSSHGQLPPVRQLFFPSSSNIHSPPYPPQHEANPFPKRSTLPSAPRSVPNPPAPVPQYPYQSSFPQPPLPPQTQTSTDDLRNRPSGWQPPPSPYRTHQSPSVTPYPAPYQAYTERPPQVPYSVAQQDQHVSPPDPPQSRRSPPLDAAQPQHVNPMNGPVQYYQEPSGEYDKTSAPIPGHEQAADNSVKPTARVVGDADVPGQGPSWVYEDGTTCKKIIDGEEVNAQWGVTKAGKPRKRLAIACTTCREKKIKCDPAEPKCVQCEKFGRECRFTTAFRNHRTSPESPSYRSQACTNIKIEPSTQPSPPSDSVPASTEDQPLLKRRNSSPQIYQINIFGVGDKPPHKKQRSSLSDPLSPKAERKILPSNSRAPEAGPPKIETLHKGIETKIALDQVAPLLSAKAELKIVDELKARRDRDLRAIEQQCEDDCREGMKPCSIMLRLEIMHEGYAKSWVK</sequence>
<name>A0A8H3F0G8_9LECA</name>
<dbReference type="Pfam" id="PF00172">
    <property type="entry name" value="Zn_clus"/>
    <property type="match status" value="1"/>
</dbReference>
<gene>
    <name evidence="4" type="ORF">IMSHALPRED_002390</name>
</gene>
<dbReference type="OrthoDB" id="5426798at2759"/>